<keyword evidence="3" id="KW-1185">Reference proteome</keyword>
<evidence type="ECO:0000313" key="2">
    <source>
        <dbReference type="EMBL" id="KZC22699.1"/>
    </source>
</evidence>
<reference evidence="2 3" key="1">
    <citation type="journal article" date="2016" name="MBio">
        <title>Lateral Gene Transfer in a Heavy Metal-Contaminated-Groundwater Microbial Community.</title>
        <authorList>
            <person name="Hemme C.L."/>
            <person name="Green S.J."/>
            <person name="Rishishwar L."/>
            <person name="Prakash O."/>
            <person name="Pettenato A."/>
            <person name="Chakraborty R."/>
            <person name="Deutschbauer A.M."/>
            <person name="Van Nostrand J.D."/>
            <person name="Wu L."/>
            <person name="He Z."/>
            <person name="Jordan I.K."/>
            <person name="Hazen T.C."/>
            <person name="Arkin A.P."/>
            <person name="Kostka J.E."/>
            <person name="Zhou J."/>
        </authorList>
    </citation>
    <scope>NUCLEOTIDE SEQUENCE [LARGE SCALE GENOMIC DNA]</scope>
    <source>
        <strain evidence="2 3">FW104-T7</strain>
    </source>
</reference>
<dbReference type="InterPro" id="IPR015943">
    <property type="entry name" value="WD40/YVTN_repeat-like_dom_sf"/>
</dbReference>
<evidence type="ECO:0000256" key="1">
    <source>
        <dbReference type="SAM" id="SignalP"/>
    </source>
</evidence>
<dbReference type="InterPro" id="IPR011048">
    <property type="entry name" value="Haem_d1_sf"/>
</dbReference>
<accession>A0A154QES0</accession>
<dbReference type="Gene3D" id="2.130.10.10">
    <property type="entry name" value="YVTN repeat-like/Quinoprotein amine dehydrogenase"/>
    <property type="match status" value="2"/>
</dbReference>
<sequence length="343" mass="36777">MNLKADRTLRRGLMALVAFALLFVATPACSGASSPGSRLPLTTLAEVPLPGRATRWDYASLDERSHLLFLAHLGDSAVVVFDTAQRKVVATIPDVSSVHGVLYVPELGRVYASATGADEVVAIDAKTFKIIARMPAGDYPDGMAYAPDVHKLYVSDEHGGTDTVIDVRSNVRVATIPLGGEVGNTQYDPVTRHIFANAQTRKQLVEIDPATDRVISRINLPGAAGNHGLYIDGASRLAFIACEDNSKLLVLDLTSRKVRATFDVADDPDVLAFDASLGWLYVAGESGEVSILKVTGQAVRPLATAMLGPNAHVVAVDGVTHQAYFPLKPMWGKSRLRITRPQL</sequence>
<keyword evidence="1" id="KW-0732">Signal</keyword>
<dbReference type="Proteomes" id="UP000076131">
    <property type="component" value="Unassembled WGS sequence"/>
</dbReference>
<feature type="signal peptide" evidence="1">
    <location>
        <begin position="1"/>
        <end position="30"/>
    </location>
</feature>
<dbReference type="eggNOG" id="COG3391">
    <property type="taxonomic scope" value="Bacteria"/>
</dbReference>
<dbReference type="AlphaFoldDB" id="A0A154QES0"/>
<gene>
    <name evidence="2" type="ORF">RHOFW104T7_18005</name>
</gene>
<evidence type="ECO:0008006" key="4">
    <source>
        <dbReference type="Google" id="ProtNLM"/>
    </source>
</evidence>
<evidence type="ECO:0000313" key="3">
    <source>
        <dbReference type="Proteomes" id="UP000076131"/>
    </source>
</evidence>
<dbReference type="STRING" id="416169.RHOFW104T7_18005"/>
<dbReference type="PANTHER" id="PTHR47197:SF3">
    <property type="entry name" value="DIHYDRO-HEME D1 DEHYDROGENASE"/>
    <property type="match status" value="1"/>
</dbReference>
<proteinExistence type="predicted"/>
<feature type="chain" id="PRO_5007599902" description="YncE family protein" evidence="1">
    <location>
        <begin position="31"/>
        <end position="343"/>
    </location>
</feature>
<dbReference type="InterPro" id="IPR051200">
    <property type="entry name" value="Host-pathogen_enzymatic-act"/>
</dbReference>
<name>A0A154QES0_9GAMM</name>
<dbReference type="PANTHER" id="PTHR47197">
    <property type="entry name" value="PROTEIN NIRF"/>
    <property type="match status" value="1"/>
</dbReference>
<dbReference type="EMBL" id="LVJS01000054">
    <property type="protein sequence ID" value="KZC22699.1"/>
    <property type="molecule type" value="Genomic_DNA"/>
</dbReference>
<organism evidence="2 3">
    <name type="scientific">Rhodanobacter thiooxydans</name>
    <dbReference type="NCBI Taxonomy" id="416169"/>
    <lineage>
        <taxon>Bacteria</taxon>
        <taxon>Pseudomonadati</taxon>
        <taxon>Pseudomonadota</taxon>
        <taxon>Gammaproteobacteria</taxon>
        <taxon>Lysobacterales</taxon>
        <taxon>Rhodanobacteraceae</taxon>
        <taxon>Rhodanobacter</taxon>
    </lineage>
</organism>
<dbReference type="SUPFAM" id="SSF51004">
    <property type="entry name" value="C-terminal (heme d1) domain of cytochrome cd1-nitrite reductase"/>
    <property type="match status" value="1"/>
</dbReference>
<protein>
    <recommendedName>
        <fullName evidence="4">YncE family protein</fullName>
    </recommendedName>
</protein>
<dbReference type="RefSeq" id="WP_039953761.1">
    <property type="nucleotide sequence ID" value="NZ_LVJS01000054.1"/>
</dbReference>
<comment type="caution">
    <text evidence="2">The sequence shown here is derived from an EMBL/GenBank/DDBJ whole genome shotgun (WGS) entry which is preliminary data.</text>
</comment>